<name>A0ACC2DFM5_DIPCM</name>
<evidence type="ECO:0000313" key="1">
    <source>
        <dbReference type="EMBL" id="KAJ7552907.1"/>
    </source>
</evidence>
<protein>
    <submittedName>
        <fullName evidence="1">Uncharacterized protein</fullName>
    </submittedName>
</protein>
<proteinExistence type="predicted"/>
<accession>A0ACC2DFM5</accession>
<dbReference type="EMBL" id="CM055097">
    <property type="protein sequence ID" value="KAJ7552907.1"/>
    <property type="molecule type" value="Genomic_DNA"/>
</dbReference>
<keyword evidence="2" id="KW-1185">Reference proteome</keyword>
<comment type="caution">
    <text evidence="1">The sequence shown here is derived from an EMBL/GenBank/DDBJ whole genome shotgun (WGS) entry which is preliminary data.</text>
</comment>
<evidence type="ECO:0000313" key="2">
    <source>
        <dbReference type="Proteomes" id="UP001162992"/>
    </source>
</evidence>
<organism evidence="1 2">
    <name type="scientific">Diphasiastrum complanatum</name>
    <name type="common">Issler's clubmoss</name>
    <name type="synonym">Lycopodium complanatum</name>
    <dbReference type="NCBI Taxonomy" id="34168"/>
    <lineage>
        <taxon>Eukaryota</taxon>
        <taxon>Viridiplantae</taxon>
        <taxon>Streptophyta</taxon>
        <taxon>Embryophyta</taxon>
        <taxon>Tracheophyta</taxon>
        <taxon>Lycopodiopsida</taxon>
        <taxon>Lycopodiales</taxon>
        <taxon>Lycopodiaceae</taxon>
        <taxon>Lycopodioideae</taxon>
        <taxon>Diphasiastrum</taxon>
    </lineage>
</organism>
<sequence>MAIMYTNSSINSTGFFSVPRLSSKGSGFYRIQPFQAKCKHSMLYLGMEIKRRPLTVRSTTPTEFTRIGEYGTREVETKPALTEIIQDNLPRGRLEDLVETVRKMLRSMDDGDISISAYDTAWVAVVPSLDEGSEGPQFPKCVEWIIHNQLPDGSWGDPHFFLAFDRICSTLACVVALSTWKVGSANVQKGVSFIHRELQAMELGDDVTHMPVDFEIVFPAILEKAKSLNIEIPYNAPIIKRILAMKEEKLKRISINKLHETPSALLYSLEGLSHHVDWTKILRLKFKNGSFFNSPASTACVLMHTRDRSCQEYLSSILQKFGSAVPNAYPVDLFERLWVVDRLERLGISRYFKQEIRDALDYVYRYWTPKGIGWGRETSVQDVDDTAMAFRLLRLHGYDVSADVFSHFEKDGEFFAFYGQIGQATAGMLHLYGASQLQFPEEVILEEAKLFTRNFLERSRRNGNTLSDKWVIKKDLAEEVNFALDFPWCATLQRIETWKYMQLYGTNDPWIGKSVYRMNKISNDIFLNLAKADCNLCQSNFQKELQQIYSWNLSALDNLSADMKTVFAGLYNTTNDIIQEGIRYQGSNNISAHLHKIWIRLVESFLKEAEWTQSGQQPTIQEYTNVSQISIALEPIVLTSAYFVGELLTDEIVAHPDYERVMQLVSRLGRLLNDIQGYKRESQQGKPSSISIYMREYQITEEEAIYKVQNETDYTMKQLVSEVIRPTKVPRACKQLHLNLAKILHFMYAETDGFSSNTAMKNYVKGILFDPVE</sequence>
<reference evidence="2" key="1">
    <citation type="journal article" date="2024" name="Proc. Natl. Acad. Sci. U.S.A.">
        <title>Extraordinary preservation of gene collinearity over three hundred million years revealed in homosporous lycophytes.</title>
        <authorList>
            <person name="Li C."/>
            <person name="Wickell D."/>
            <person name="Kuo L.Y."/>
            <person name="Chen X."/>
            <person name="Nie B."/>
            <person name="Liao X."/>
            <person name="Peng D."/>
            <person name="Ji J."/>
            <person name="Jenkins J."/>
            <person name="Williams M."/>
            <person name="Shu S."/>
            <person name="Plott C."/>
            <person name="Barry K."/>
            <person name="Rajasekar S."/>
            <person name="Grimwood J."/>
            <person name="Han X."/>
            <person name="Sun S."/>
            <person name="Hou Z."/>
            <person name="He W."/>
            <person name="Dai G."/>
            <person name="Sun C."/>
            <person name="Schmutz J."/>
            <person name="Leebens-Mack J.H."/>
            <person name="Li F.W."/>
            <person name="Wang L."/>
        </authorList>
    </citation>
    <scope>NUCLEOTIDE SEQUENCE [LARGE SCALE GENOMIC DNA]</scope>
    <source>
        <strain evidence="2">cv. PW_Plant_1</strain>
    </source>
</reference>
<dbReference type="Proteomes" id="UP001162992">
    <property type="component" value="Chromosome 6"/>
</dbReference>
<gene>
    <name evidence="1" type="ORF">O6H91_06G076000</name>
</gene>